<feature type="region of interest" description="Disordered" evidence="12">
    <location>
        <begin position="212"/>
        <end position="235"/>
    </location>
</feature>
<dbReference type="InterPro" id="IPR001846">
    <property type="entry name" value="VWF_type-D"/>
</dbReference>
<evidence type="ECO:0000256" key="4">
    <source>
        <dbReference type="ARBA" id="ARBA00022530"/>
    </source>
</evidence>
<dbReference type="InterPro" id="IPR050525">
    <property type="entry name" value="ECM_Assembly_Org"/>
</dbReference>
<keyword evidence="7" id="KW-0130">Cell adhesion</keyword>
<dbReference type="PANTHER" id="PTHR24020:SF84">
    <property type="entry name" value="VWFA DOMAIN-CONTAINING PROTEIN"/>
    <property type="match status" value="1"/>
</dbReference>
<evidence type="ECO:0000256" key="8">
    <source>
        <dbReference type="ARBA" id="ARBA00023084"/>
    </source>
</evidence>
<comment type="subunit">
    <text evidence="11">Multimeric. Interacts with F8.</text>
</comment>
<evidence type="ECO:0000256" key="7">
    <source>
        <dbReference type="ARBA" id="ARBA00022889"/>
    </source>
</evidence>
<feature type="compositionally biased region" description="Acidic residues" evidence="12">
    <location>
        <begin position="218"/>
        <end position="232"/>
    </location>
</feature>
<keyword evidence="3" id="KW-0964">Secreted</keyword>
<evidence type="ECO:0000256" key="1">
    <source>
        <dbReference type="ARBA" id="ARBA00004498"/>
    </source>
</evidence>
<dbReference type="GeneID" id="106548389"/>
<dbReference type="AlphaFoldDB" id="A0A6I9YAY2"/>
<evidence type="ECO:0000256" key="2">
    <source>
        <dbReference type="ARBA" id="ARBA00016619"/>
    </source>
</evidence>
<feature type="domain" description="VWFA" evidence="13">
    <location>
        <begin position="652"/>
        <end position="833"/>
    </location>
</feature>
<dbReference type="SMART" id="SM00216">
    <property type="entry name" value="VWD"/>
    <property type="match status" value="1"/>
</dbReference>
<evidence type="ECO:0000256" key="9">
    <source>
        <dbReference type="ARBA" id="ARBA00023157"/>
    </source>
</evidence>
<evidence type="ECO:0000256" key="6">
    <source>
        <dbReference type="ARBA" id="ARBA00022737"/>
    </source>
</evidence>
<keyword evidence="10" id="KW-0325">Glycoprotein</keyword>
<dbReference type="Pfam" id="PF16164">
    <property type="entry name" value="VWA_N2"/>
    <property type="match status" value="1"/>
</dbReference>
<dbReference type="PANTHER" id="PTHR24020">
    <property type="entry name" value="COLLAGEN ALPHA"/>
    <property type="match status" value="1"/>
</dbReference>
<dbReference type="Pfam" id="PF00092">
    <property type="entry name" value="VWA"/>
    <property type="match status" value="3"/>
</dbReference>
<evidence type="ECO:0000256" key="3">
    <source>
        <dbReference type="ARBA" id="ARBA00022525"/>
    </source>
</evidence>
<accession>A0A6I9YAY2</accession>
<dbReference type="RefSeq" id="XP_013921220.1">
    <property type="nucleotide sequence ID" value="XM_014065745.1"/>
</dbReference>
<dbReference type="Proteomes" id="UP000504617">
    <property type="component" value="Unplaced"/>
</dbReference>
<dbReference type="GO" id="GO:0007155">
    <property type="term" value="P:cell adhesion"/>
    <property type="evidence" value="ECO:0007669"/>
    <property type="project" value="UniProtKB-KW"/>
</dbReference>
<name>A0A6I9YAY2_9SAUR</name>
<organism evidence="15 16">
    <name type="scientific">Thamnophis sirtalis</name>
    <dbReference type="NCBI Taxonomy" id="35019"/>
    <lineage>
        <taxon>Eukaryota</taxon>
        <taxon>Metazoa</taxon>
        <taxon>Chordata</taxon>
        <taxon>Craniata</taxon>
        <taxon>Vertebrata</taxon>
        <taxon>Euteleostomi</taxon>
        <taxon>Lepidosauria</taxon>
        <taxon>Squamata</taxon>
        <taxon>Bifurcata</taxon>
        <taxon>Unidentata</taxon>
        <taxon>Episquamata</taxon>
        <taxon>Toxicofera</taxon>
        <taxon>Serpentes</taxon>
        <taxon>Colubroidea</taxon>
        <taxon>Colubridae</taxon>
        <taxon>Natricinae</taxon>
        <taxon>Thamnophis</taxon>
    </lineage>
</organism>
<feature type="domain" description="VWFD" evidence="14">
    <location>
        <begin position="910"/>
        <end position="1086"/>
    </location>
</feature>
<evidence type="ECO:0000259" key="14">
    <source>
        <dbReference type="PROSITE" id="PS51233"/>
    </source>
</evidence>
<dbReference type="Gene3D" id="3.40.50.410">
    <property type="entry name" value="von Willebrand factor, type A domain"/>
    <property type="match status" value="3"/>
</dbReference>
<dbReference type="Pfam" id="PF00094">
    <property type="entry name" value="VWD"/>
    <property type="match status" value="1"/>
</dbReference>
<dbReference type="SMART" id="SM00832">
    <property type="entry name" value="C8"/>
    <property type="match status" value="1"/>
</dbReference>
<dbReference type="GO" id="GO:0007596">
    <property type="term" value="P:blood coagulation"/>
    <property type="evidence" value="ECO:0007669"/>
    <property type="project" value="UniProtKB-KW"/>
</dbReference>
<evidence type="ECO:0000313" key="16">
    <source>
        <dbReference type="RefSeq" id="XP_013921220.1"/>
    </source>
</evidence>
<dbReference type="OrthoDB" id="6262482at2759"/>
<dbReference type="PROSITE" id="PS50234">
    <property type="entry name" value="VWFA"/>
    <property type="match status" value="3"/>
</dbReference>
<feature type="domain" description="VWFA" evidence="13">
    <location>
        <begin position="244"/>
        <end position="416"/>
    </location>
</feature>
<gene>
    <name evidence="16" type="primary">LOC106548389</name>
</gene>
<evidence type="ECO:0000259" key="13">
    <source>
        <dbReference type="PROSITE" id="PS50234"/>
    </source>
</evidence>
<dbReference type="InterPro" id="IPR032361">
    <property type="entry name" value="VWA_N2"/>
</dbReference>
<keyword evidence="15" id="KW-1185">Reference proteome</keyword>
<dbReference type="Pfam" id="PF08742">
    <property type="entry name" value="C8"/>
    <property type="match status" value="1"/>
</dbReference>
<reference evidence="16" key="1">
    <citation type="submission" date="2025-08" db="UniProtKB">
        <authorList>
            <consortium name="RefSeq"/>
        </authorList>
    </citation>
    <scope>IDENTIFICATION</scope>
</reference>
<dbReference type="KEGG" id="tsr:106548389"/>
<evidence type="ECO:0000256" key="12">
    <source>
        <dbReference type="SAM" id="MobiDB-lite"/>
    </source>
</evidence>
<dbReference type="InterPro" id="IPR002035">
    <property type="entry name" value="VWF_A"/>
</dbReference>
<keyword evidence="5" id="KW-0356">Hemostasis</keyword>
<feature type="domain" description="VWFA" evidence="13">
    <location>
        <begin position="470"/>
        <end position="636"/>
    </location>
</feature>
<dbReference type="InterPro" id="IPR036465">
    <property type="entry name" value="vWFA_dom_sf"/>
</dbReference>
<dbReference type="PRINTS" id="PR00453">
    <property type="entry name" value="VWFADOMAIN"/>
</dbReference>
<dbReference type="PROSITE" id="PS51233">
    <property type="entry name" value="VWFD"/>
    <property type="match status" value="1"/>
</dbReference>
<keyword evidence="8" id="KW-0094">Blood coagulation</keyword>
<dbReference type="SMART" id="SM00327">
    <property type="entry name" value="VWA"/>
    <property type="match status" value="3"/>
</dbReference>
<dbReference type="InterPro" id="IPR014853">
    <property type="entry name" value="VWF/SSPO/ZAN-like_Cys-rich_dom"/>
</dbReference>
<sequence>MGMKISVVTPPREEGNVDILKSGRYYILILGRGRISLTWDQNMGITVILKENYKLSQGQDLASSLCNGNVAKQVMVETSCSILSSDLFKECKKLVDPEPYVEICTYDTCVCETIGDCACFCDAIAAYAHACAQKGAVINWRSPTLCRKILDELSESCIKLEECPVCEAEGRRILHGKKIILNSENPQNCQSCRCKVRNLTCRPCDPEEVGKFLTTASPEEEEEEGEEEEEEEPTRQYSCSKMMDLAILMDGSNKLSESDFEEMKNFIINMMGKLQISQKRIRLAVLEYRTGSHIYLGLKDIKKPSKMRKIVQSIKYTGGDVASATEILKYVVFHVYGKAPRTNAAQIAVLLMASKDPKRIQGIFPLLKRRNIIVIPIGLGPHVNTQQIRLIERQSPENRAFLMNNVLELRQRTDEIIDYFCGLVPEASVFLSTQRPIPTLPSVEARTHFPHGFPGAPPTEVSISIEKILDIVFLIEGSREVGKSNFDTIKEFLIRTIQELEVGEETVHISILQYSFTITVEHSFEERQSKEFLIKKVREMKFQGGNATNTGQALNYVSEQSFTTKRRTDQVPHLVYMVTANPATDTITRPPRDVHVIPIGIRPNADIKELQDLSQPQAPIIIEGFNNLIREGPDLIFKTCCSKKETCAKPMDVIFLLDGTSEVEAAQFEEMKRFVKGFIEHAGLGRSSTQVAVLQYGKVNSLEISWNVVQEESNLLKKVDSIYQREKGPSKLGEAIDFMVQHAISEANGGRPNASKTAVIIVADTSKDAVEAAVNSARANRVSLLPIGVGTKYNAEQLKALVGPSAKDTIIKLQHFEDLSTMITVGDEFMKKLCTEAAQECIDEEGNIRAPGDKWQLLDECYSVTCLQGGHTELKSHRHPCERMAKPTCHNNFPAVKVEETCGCRWVCPCTCMGSSTRHIVTFDGLDFKLTGNCSYTLFEDKEEDIEVTLHNGACSSVPRLNCMNAIEVTHQGFSVQLYDNMTVAVNGLEVTPPYNNGQLEANIYGTIMHEVRFLQVNHTVAFTPSNNEFTLQLSPKSFASKMYGLCGTCDQNRENDLLLNNNSITRDVTGFIQDWTIRQPGSVCKERRQEVCAEHASTRC</sequence>
<keyword evidence="6" id="KW-0677">Repeat</keyword>
<protein>
    <recommendedName>
        <fullName evidence="2">von Willebrand factor</fullName>
    </recommendedName>
</protein>
<keyword evidence="4" id="KW-0272">Extracellular matrix</keyword>
<keyword evidence="9" id="KW-1015">Disulfide bond</keyword>
<dbReference type="CDD" id="cd01450">
    <property type="entry name" value="vWFA_subfamily_ECM"/>
    <property type="match status" value="2"/>
</dbReference>
<feature type="non-terminal residue" evidence="16">
    <location>
        <position position="1101"/>
    </location>
</feature>
<evidence type="ECO:0000256" key="10">
    <source>
        <dbReference type="ARBA" id="ARBA00023180"/>
    </source>
</evidence>
<dbReference type="SUPFAM" id="SSF53300">
    <property type="entry name" value="vWA-like"/>
    <property type="match status" value="3"/>
</dbReference>
<evidence type="ECO:0000256" key="11">
    <source>
        <dbReference type="ARBA" id="ARBA00025858"/>
    </source>
</evidence>
<evidence type="ECO:0000313" key="15">
    <source>
        <dbReference type="Proteomes" id="UP000504617"/>
    </source>
</evidence>
<proteinExistence type="predicted"/>
<comment type="subcellular location">
    <subcellularLocation>
        <location evidence="1">Secreted</location>
        <location evidence="1">Extracellular space</location>
        <location evidence="1">Extracellular matrix</location>
    </subcellularLocation>
</comment>
<evidence type="ECO:0000256" key="5">
    <source>
        <dbReference type="ARBA" id="ARBA00022696"/>
    </source>
</evidence>